<name>A0A7C4RAG8_UNCC3</name>
<organism evidence="1">
    <name type="scientific">candidate division CPR3 bacterium</name>
    <dbReference type="NCBI Taxonomy" id="2268181"/>
    <lineage>
        <taxon>Bacteria</taxon>
        <taxon>Bacteria division CPR3</taxon>
    </lineage>
</organism>
<accession>A0A7C4RAG8</accession>
<reference evidence="1" key="1">
    <citation type="journal article" date="2020" name="mSystems">
        <title>Genome- and Community-Level Interaction Insights into Carbon Utilization and Element Cycling Functions of Hydrothermarchaeota in Hydrothermal Sediment.</title>
        <authorList>
            <person name="Zhou Z."/>
            <person name="Liu Y."/>
            <person name="Xu W."/>
            <person name="Pan J."/>
            <person name="Luo Z.H."/>
            <person name="Li M."/>
        </authorList>
    </citation>
    <scope>NUCLEOTIDE SEQUENCE [LARGE SCALE GENOMIC DNA]</scope>
    <source>
        <strain evidence="1">SpSt-579</strain>
    </source>
</reference>
<gene>
    <name evidence="1" type="ORF">ENT43_02170</name>
</gene>
<sequence length="111" mass="13056">MEKYKKPECGFPMCKNEGTNLFSEGSREMGCDPTFLCDEHFREANLMVDELMLTIMDQDIEESIKTEDNQNLKMLEKIQNAIREKKKIDFLESLIDPNYNIRPKDENKKSN</sequence>
<proteinExistence type="predicted"/>
<dbReference type="EMBL" id="DSYQ01000008">
    <property type="protein sequence ID" value="HGT71045.1"/>
    <property type="molecule type" value="Genomic_DNA"/>
</dbReference>
<evidence type="ECO:0000313" key="1">
    <source>
        <dbReference type="EMBL" id="HGT71045.1"/>
    </source>
</evidence>
<comment type="caution">
    <text evidence="1">The sequence shown here is derived from an EMBL/GenBank/DDBJ whole genome shotgun (WGS) entry which is preliminary data.</text>
</comment>
<protein>
    <submittedName>
        <fullName evidence="1">Uncharacterized protein</fullName>
    </submittedName>
</protein>
<dbReference type="AlphaFoldDB" id="A0A7C4RAG8"/>